<reference evidence="1 2" key="1">
    <citation type="submission" date="2017-11" db="EMBL/GenBank/DDBJ databases">
        <title>Complete genome sequence of Spiroplasma clarkii CN-5 (DSM 19994).</title>
        <authorList>
            <person name="Tsai Y.-M."/>
            <person name="Chang A."/>
            <person name="Lo W.-S."/>
            <person name="Kuo C.-H."/>
        </authorList>
    </citation>
    <scope>NUCLEOTIDE SEQUENCE [LARGE SCALE GENOMIC DNA]</scope>
    <source>
        <strain evidence="1 2">CN-5</strain>
    </source>
</reference>
<evidence type="ECO:0000313" key="2">
    <source>
        <dbReference type="Proteomes" id="UP000231179"/>
    </source>
</evidence>
<gene>
    <name evidence="1" type="ORF">SCLAR_v1c10840</name>
</gene>
<keyword evidence="2" id="KW-1185">Reference proteome</keyword>
<dbReference type="AlphaFoldDB" id="A0A2K8KNM8"/>
<sequence>MSVKITLRDIVEINKVLTQKNYASQVEFNAYLDVIGDYLDVTFFENSAITEKLTQYAEQSERNLDMKFFVKTDVDLSVNQLNDYMLNCKRALEKALYGDWTTFKFYIFAEVKSIVRYYLEKTYEYEALMDFETLYGIKTIEFHQQNETFKYLYSVFDKFTYIARYLNDRYVKNQKNDLNELTLKFYNDFVNYINFLTKDEEANNVLKSTLDKITSSKAWHFIRRLRNNLEHDFSNPSRKYNISFSLQLLFIIIGRIMLVLRKTLKTDLEMKQIFEVLKNKEK</sequence>
<accession>A0A2K8KNM8</accession>
<name>A0A2K8KNM8_9MOLU</name>
<dbReference type="EMBL" id="CP024870">
    <property type="protein sequence ID" value="ATX71384.1"/>
    <property type="molecule type" value="Genomic_DNA"/>
</dbReference>
<protein>
    <submittedName>
        <fullName evidence="1">Uncharacterized protein</fullName>
    </submittedName>
</protein>
<dbReference type="RefSeq" id="WP_100254922.1">
    <property type="nucleotide sequence ID" value="NZ_CP024870.1"/>
</dbReference>
<evidence type="ECO:0000313" key="1">
    <source>
        <dbReference type="EMBL" id="ATX71384.1"/>
    </source>
</evidence>
<proteinExistence type="predicted"/>
<organism evidence="1 2">
    <name type="scientific">Spiroplasma clarkii</name>
    <dbReference type="NCBI Taxonomy" id="2139"/>
    <lineage>
        <taxon>Bacteria</taxon>
        <taxon>Bacillati</taxon>
        <taxon>Mycoplasmatota</taxon>
        <taxon>Mollicutes</taxon>
        <taxon>Entomoplasmatales</taxon>
        <taxon>Spiroplasmataceae</taxon>
        <taxon>Spiroplasma</taxon>
    </lineage>
</organism>
<dbReference type="Proteomes" id="UP000231179">
    <property type="component" value="Chromosome"/>
</dbReference>